<evidence type="ECO:0000313" key="2">
    <source>
        <dbReference type="Proteomes" id="UP001228049"/>
    </source>
</evidence>
<sequence length="69" mass="7763">MEVERLEALLQDYDPTGSIWRLFCRTVTPHKERLEALLQDCDPHRERLGALLQDCDPPQGASGGSSARL</sequence>
<dbReference type="Proteomes" id="UP001228049">
    <property type="component" value="Unassembled WGS sequence"/>
</dbReference>
<proteinExistence type="predicted"/>
<dbReference type="EMBL" id="JASDAP010000490">
    <property type="protein sequence ID" value="KAK1874670.1"/>
    <property type="molecule type" value="Genomic_DNA"/>
</dbReference>
<organism evidence="1 2">
    <name type="scientific">Dissostichus eleginoides</name>
    <name type="common">Patagonian toothfish</name>
    <name type="synonym">Dissostichus amissus</name>
    <dbReference type="NCBI Taxonomy" id="100907"/>
    <lineage>
        <taxon>Eukaryota</taxon>
        <taxon>Metazoa</taxon>
        <taxon>Chordata</taxon>
        <taxon>Craniata</taxon>
        <taxon>Vertebrata</taxon>
        <taxon>Euteleostomi</taxon>
        <taxon>Actinopterygii</taxon>
        <taxon>Neopterygii</taxon>
        <taxon>Teleostei</taxon>
        <taxon>Neoteleostei</taxon>
        <taxon>Acanthomorphata</taxon>
        <taxon>Eupercaria</taxon>
        <taxon>Perciformes</taxon>
        <taxon>Notothenioidei</taxon>
        <taxon>Nototheniidae</taxon>
        <taxon>Dissostichus</taxon>
    </lineage>
</organism>
<protein>
    <submittedName>
        <fullName evidence="1">Sialidase-3</fullName>
    </submittedName>
</protein>
<name>A0AAD9EUT5_DISEL</name>
<dbReference type="AlphaFoldDB" id="A0AAD9EUT5"/>
<keyword evidence="2" id="KW-1185">Reference proteome</keyword>
<gene>
    <name evidence="1" type="ORF">KUDE01_006894</name>
</gene>
<reference evidence="1" key="1">
    <citation type="submission" date="2023-04" db="EMBL/GenBank/DDBJ databases">
        <title>Chromosome-level genome of Chaenocephalus aceratus.</title>
        <authorList>
            <person name="Park H."/>
        </authorList>
    </citation>
    <scope>NUCLEOTIDE SEQUENCE</scope>
    <source>
        <strain evidence="1">DE</strain>
        <tissue evidence="1">Muscle</tissue>
    </source>
</reference>
<evidence type="ECO:0000313" key="1">
    <source>
        <dbReference type="EMBL" id="KAK1874670.1"/>
    </source>
</evidence>
<comment type="caution">
    <text evidence="1">The sequence shown here is derived from an EMBL/GenBank/DDBJ whole genome shotgun (WGS) entry which is preliminary data.</text>
</comment>
<accession>A0AAD9EUT5</accession>